<dbReference type="PROSITE" id="PS51891">
    <property type="entry name" value="CENP_V_GFA"/>
    <property type="match status" value="1"/>
</dbReference>
<organism evidence="5 6">
    <name type="scientific">Gossypium stocksii</name>
    <dbReference type="NCBI Taxonomy" id="47602"/>
    <lineage>
        <taxon>Eukaryota</taxon>
        <taxon>Viridiplantae</taxon>
        <taxon>Streptophyta</taxon>
        <taxon>Embryophyta</taxon>
        <taxon>Tracheophyta</taxon>
        <taxon>Spermatophyta</taxon>
        <taxon>Magnoliopsida</taxon>
        <taxon>eudicotyledons</taxon>
        <taxon>Gunneridae</taxon>
        <taxon>Pentapetalae</taxon>
        <taxon>rosids</taxon>
        <taxon>malvids</taxon>
        <taxon>Malvales</taxon>
        <taxon>Malvaceae</taxon>
        <taxon>Malvoideae</taxon>
        <taxon>Gossypium</taxon>
    </lineage>
</organism>
<accession>A0A9D3VYE7</accession>
<proteinExistence type="inferred from homology"/>
<dbReference type="PANTHER" id="PTHR28620:SF1">
    <property type="entry name" value="CENP-V_GFA DOMAIN-CONTAINING PROTEIN"/>
    <property type="match status" value="1"/>
</dbReference>
<dbReference type="OrthoDB" id="2993351at2759"/>
<evidence type="ECO:0000313" key="6">
    <source>
        <dbReference type="Proteomes" id="UP000828251"/>
    </source>
</evidence>
<reference evidence="5 6" key="1">
    <citation type="journal article" date="2021" name="Plant Biotechnol. J.">
        <title>Multi-omics assisted identification of the key and species-specific regulatory components of drought-tolerant mechanisms in Gossypium stocksii.</title>
        <authorList>
            <person name="Yu D."/>
            <person name="Ke L."/>
            <person name="Zhang D."/>
            <person name="Wu Y."/>
            <person name="Sun Y."/>
            <person name="Mei J."/>
            <person name="Sun J."/>
            <person name="Sun Y."/>
        </authorList>
    </citation>
    <scope>NUCLEOTIDE SEQUENCE [LARGE SCALE GENOMIC DNA]</scope>
    <source>
        <strain evidence="6">cv. E1</strain>
        <tissue evidence="5">Leaf</tissue>
    </source>
</reference>
<dbReference type="InterPro" id="IPR011057">
    <property type="entry name" value="Mss4-like_sf"/>
</dbReference>
<evidence type="ECO:0000256" key="3">
    <source>
        <dbReference type="ARBA" id="ARBA00022833"/>
    </source>
</evidence>
<evidence type="ECO:0000259" key="4">
    <source>
        <dbReference type="PROSITE" id="PS51891"/>
    </source>
</evidence>
<sequence>MVLDEPCSGREWYSDKVLPTMTTLVFKLSPNARESSTVTSSKHLLDKLVLTIVVVGMDSELVLHYGGCHCKNVRWHVQAPTSVVAWKCNCSNCSMRGTIHFVVPRQRFELLGDSEEFITTYTFGTHTAKHTFCKVCGITSFYTQRSNPNGIAVTLACLDPGTLSHVEIRHFNGKNL</sequence>
<dbReference type="GO" id="GO:0046872">
    <property type="term" value="F:metal ion binding"/>
    <property type="evidence" value="ECO:0007669"/>
    <property type="project" value="UniProtKB-KW"/>
</dbReference>
<dbReference type="InterPro" id="IPR052355">
    <property type="entry name" value="CENP-V-like"/>
</dbReference>
<dbReference type="Proteomes" id="UP000828251">
    <property type="component" value="Unassembled WGS sequence"/>
</dbReference>
<feature type="domain" description="CENP-V/GFA" evidence="4">
    <location>
        <begin position="64"/>
        <end position="176"/>
    </location>
</feature>
<dbReference type="EMBL" id="JAIQCV010000004">
    <property type="protein sequence ID" value="KAH1105641.1"/>
    <property type="molecule type" value="Genomic_DNA"/>
</dbReference>
<protein>
    <recommendedName>
        <fullName evidence="4">CENP-V/GFA domain-containing protein</fullName>
    </recommendedName>
</protein>
<name>A0A9D3VYE7_9ROSI</name>
<keyword evidence="2" id="KW-0479">Metal-binding</keyword>
<dbReference type="Gene3D" id="2.170.150.70">
    <property type="match status" value="1"/>
</dbReference>
<dbReference type="PANTHER" id="PTHR28620">
    <property type="entry name" value="CENTROMERE PROTEIN V"/>
    <property type="match status" value="1"/>
</dbReference>
<evidence type="ECO:0000313" key="5">
    <source>
        <dbReference type="EMBL" id="KAH1105641.1"/>
    </source>
</evidence>
<dbReference type="SUPFAM" id="SSF51316">
    <property type="entry name" value="Mss4-like"/>
    <property type="match status" value="1"/>
</dbReference>
<evidence type="ECO:0000256" key="2">
    <source>
        <dbReference type="ARBA" id="ARBA00022723"/>
    </source>
</evidence>
<dbReference type="InterPro" id="IPR006913">
    <property type="entry name" value="CENP-V/GFA"/>
</dbReference>
<comment type="caution">
    <text evidence="5">The sequence shown here is derived from an EMBL/GenBank/DDBJ whole genome shotgun (WGS) entry which is preliminary data.</text>
</comment>
<dbReference type="Pfam" id="PF04828">
    <property type="entry name" value="GFA"/>
    <property type="match status" value="1"/>
</dbReference>
<comment type="similarity">
    <text evidence="1">Belongs to the Gfa family.</text>
</comment>
<gene>
    <name evidence="5" type="ORF">J1N35_009409</name>
</gene>
<evidence type="ECO:0000256" key="1">
    <source>
        <dbReference type="ARBA" id="ARBA00005495"/>
    </source>
</evidence>
<keyword evidence="3" id="KW-0862">Zinc</keyword>
<keyword evidence="6" id="KW-1185">Reference proteome</keyword>
<dbReference type="GO" id="GO:0016846">
    <property type="term" value="F:carbon-sulfur lyase activity"/>
    <property type="evidence" value="ECO:0007669"/>
    <property type="project" value="InterPro"/>
</dbReference>
<dbReference type="AlphaFoldDB" id="A0A9D3VYE7"/>